<feature type="compositionally biased region" description="Basic and acidic residues" evidence="1">
    <location>
        <begin position="38"/>
        <end position="49"/>
    </location>
</feature>
<feature type="region of interest" description="Disordered" evidence="1">
    <location>
        <begin position="28"/>
        <end position="49"/>
    </location>
</feature>
<protein>
    <submittedName>
        <fullName evidence="3">Uncharacterized protein</fullName>
    </submittedName>
</protein>
<keyword evidence="4" id="KW-1185">Reference proteome</keyword>
<organism evidence="3 4">
    <name type="scientific">Prunus armeniaca</name>
    <name type="common">Apricot</name>
    <name type="synonym">Armeniaca vulgaris</name>
    <dbReference type="NCBI Taxonomy" id="36596"/>
    <lineage>
        <taxon>Eukaryota</taxon>
        <taxon>Viridiplantae</taxon>
        <taxon>Streptophyta</taxon>
        <taxon>Embryophyta</taxon>
        <taxon>Tracheophyta</taxon>
        <taxon>Spermatophyta</taxon>
        <taxon>Magnoliopsida</taxon>
        <taxon>eudicotyledons</taxon>
        <taxon>Gunneridae</taxon>
        <taxon>Pentapetalae</taxon>
        <taxon>rosids</taxon>
        <taxon>fabids</taxon>
        <taxon>Rosales</taxon>
        <taxon>Rosaceae</taxon>
        <taxon>Amygdaloideae</taxon>
        <taxon>Amygdaleae</taxon>
        <taxon>Prunus</taxon>
    </lineage>
</organism>
<evidence type="ECO:0000313" key="3">
    <source>
        <dbReference type="EMBL" id="CAB4311277.1"/>
    </source>
</evidence>
<dbReference type="EMBL" id="CAEKKB010000005">
    <property type="protein sequence ID" value="CAB4311277.1"/>
    <property type="molecule type" value="Genomic_DNA"/>
</dbReference>
<proteinExistence type="predicted"/>
<dbReference type="Proteomes" id="UP000507245">
    <property type="component" value="Unassembled WGS sequence"/>
</dbReference>
<keyword evidence="2" id="KW-0812">Transmembrane</keyword>
<name>A0A6J5XF79_PRUAR</name>
<keyword evidence="2" id="KW-1133">Transmembrane helix</keyword>
<evidence type="ECO:0000256" key="1">
    <source>
        <dbReference type="SAM" id="MobiDB-lite"/>
    </source>
</evidence>
<dbReference type="AlphaFoldDB" id="A0A6J5XF79"/>
<keyword evidence="2" id="KW-0472">Membrane</keyword>
<evidence type="ECO:0000256" key="2">
    <source>
        <dbReference type="SAM" id="Phobius"/>
    </source>
</evidence>
<evidence type="ECO:0000313" key="4">
    <source>
        <dbReference type="Proteomes" id="UP000507245"/>
    </source>
</evidence>
<feature type="transmembrane region" description="Helical" evidence="2">
    <location>
        <begin position="54"/>
        <end position="73"/>
    </location>
</feature>
<sequence length="115" mass="12421">MEICTERGRPVPEPPQLLQNVRPDLAQLRHPTSPFDQSEQKQETRPMSLQEKKIAGRGWVLWVWFRGCGFVGLEVVGGVGVGVGLSVAAMGSWGAAEVGIGGWAVGGRKGRGKER</sequence>
<dbReference type="OrthoDB" id="1701885at2759"/>
<gene>
    <name evidence="3" type="ORF">ORAREDHAP_LOCUS33410</name>
</gene>
<feature type="transmembrane region" description="Helical" evidence="2">
    <location>
        <begin position="79"/>
        <end position="105"/>
    </location>
</feature>
<reference evidence="4" key="1">
    <citation type="journal article" date="2020" name="Genome Biol.">
        <title>Gamete binning: chromosome-level and haplotype-resolved genome assembly enabled by high-throughput single-cell sequencing of gamete genomes.</title>
        <authorList>
            <person name="Campoy J.A."/>
            <person name="Sun H."/>
            <person name="Goel M."/>
            <person name="Jiao W.-B."/>
            <person name="Folz-Donahue K."/>
            <person name="Wang N."/>
            <person name="Rubio M."/>
            <person name="Liu C."/>
            <person name="Kukat C."/>
            <person name="Ruiz D."/>
            <person name="Huettel B."/>
            <person name="Schneeberger K."/>
        </authorList>
    </citation>
    <scope>NUCLEOTIDE SEQUENCE [LARGE SCALE GENOMIC DNA]</scope>
    <source>
        <strain evidence="4">cv. Rojo Pasion</strain>
    </source>
</reference>
<accession>A0A6J5XF79</accession>